<dbReference type="VEuPathDB" id="TriTrypDB:TRSC58_03254"/>
<protein>
    <submittedName>
        <fullName evidence="4">Uncharacterized protein</fullName>
    </submittedName>
</protein>
<proteinExistence type="predicted"/>
<gene>
    <name evidence="4" type="ORF">TRSC58_03254</name>
</gene>
<evidence type="ECO:0000256" key="2">
    <source>
        <dbReference type="ARBA" id="ARBA00022737"/>
    </source>
</evidence>
<keyword evidence="5" id="KW-1185">Reference proteome</keyword>
<evidence type="ECO:0000313" key="4">
    <source>
        <dbReference type="EMBL" id="ESL09033.1"/>
    </source>
</evidence>
<dbReference type="SUPFAM" id="SSF117281">
    <property type="entry name" value="Kelch motif"/>
    <property type="match status" value="1"/>
</dbReference>
<accession>A0A061J0V8</accession>
<feature type="compositionally biased region" description="Basic residues" evidence="3">
    <location>
        <begin position="609"/>
        <end position="618"/>
    </location>
</feature>
<evidence type="ECO:0000256" key="1">
    <source>
        <dbReference type="ARBA" id="ARBA00022441"/>
    </source>
</evidence>
<dbReference type="AlphaFoldDB" id="A0A061J0V8"/>
<organism evidence="4 5">
    <name type="scientific">Trypanosoma rangeli SC58</name>
    <dbReference type="NCBI Taxonomy" id="429131"/>
    <lineage>
        <taxon>Eukaryota</taxon>
        <taxon>Discoba</taxon>
        <taxon>Euglenozoa</taxon>
        <taxon>Kinetoplastea</taxon>
        <taxon>Metakinetoplastina</taxon>
        <taxon>Trypanosomatida</taxon>
        <taxon>Trypanosomatidae</taxon>
        <taxon>Trypanosoma</taxon>
        <taxon>Herpetosoma</taxon>
    </lineage>
</organism>
<dbReference type="PANTHER" id="PTHR46093:SF18">
    <property type="entry name" value="FIBRONECTIN TYPE-III DOMAIN-CONTAINING PROTEIN"/>
    <property type="match status" value="1"/>
</dbReference>
<dbReference type="Proteomes" id="UP000031737">
    <property type="component" value="Unassembled WGS sequence"/>
</dbReference>
<dbReference type="EMBL" id="AUPL01003254">
    <property type="protein sequence ID" value="ESL09033.1"/>
    <property type="molecule type" value="Genomic_DNA"/>
</dbReference>
<dbReference type="InterPro" id="IPR015915">
    <property type="entry name" value="Kelch-typ_b-propeller"/>
</dbReference>
<sequence>MSRKRSMLSTTIDRKGACDDSMTITTYRGAILPEMDNGLQRVGHTIVVYKHDLYLYGGYGPKNAYPAGIFCNVKMTLQWREMRGVGVVPGGRANHSAIMHENKMIVFGGHRNLEVLDDLYILNLENMRWEKVNCERAQGPGPVFSHVAVYVPPTQAMVVIGGFHQRQHNMYIAHSFDIRNRVWNGIRGPNSVNPLHVQMCCATYHNQSSSIVVIGIVEESVLLTGPCDIPSVFMMNVHSGMWVEVKTPVSPETPISFHIGSMWEYFILNFTSLGGVYDDTRQEWLFPMLLSPIASFLAWRKVEKAPSQTTTNARTRTRAKFASYGLFRLQLRDMTWSIVPIKFPRRVVTELIARKTSRRGSMGGQRGTGGGQRGKISVGSKKLLPIFSAGGVSRFQRKYAFATTESSAARGGARAPHTLVVMHGGIGTEDYIMLLFTPVLKRRTTNTANSADSVTIGSDSDLLAASINSRSGSSAYQFSMGWDDEQSVSETELCRLVSGGEKKKEFRFPREEVADPNIFVGRTHRLASDPTLLPTLPSTRGGDNTQRFAVLYHPRSAVHTDKLLPDMTCPVAVLDEKSDVGAWAQNFYTETRQWIASCLGATREEEKAARRKKKRRGSSRTAAEDSDDSLSSSTSIRTKDFSETLDTRSLSTVHPLPPQKPKDFFLDKNLEVFDFKDVEIQRVSYYSRMPFILPGETPENISRLRMRVKRTHEVQRLPTTVFQRSSLGNVTDVGGAAAFLIMTSALARFADGSYEAERQRALIRWRYLRVMVLNGEANFIMHRVNQEEAKVRGIDVSSTAQLTLAPELHNKGLTAKVPTRPIPYTVPVRPTVMIRSTEVTSSGLVLYHFGKNNR</sequence>
<comment type="caution">
    <text evidence="4">The sequence shown here is derived from an EMBL/GenBank/DDBJ whole genome shotgun (WGS) entry which is preliminary data.</text>
</comment>
<reference evidence="4 5" key="1">
    <citation type="submission" date="2013-07" db="EMBL/GenBank/DDBJ databases">
        <authorList>
            <person name="Stoco P.H."/>
            <person name="Wagner G."/>
            <person name="Gerber A."/>
            <person name="Zaha A."/>
            <person name="Thompson C."/>
            <person name="Bartholomeu D.C."/>
            <person name="Luckemeyer D.D."/>
            <person name="Bahia D."/>
            <person name="Loreto E."/>
            <person name="Prestes E.B."/>
            <person name="Lima F.M."/>
            <person name="Rodrigues-Luiz G."/>
            <person name="Vallejo G.A."/>
            <person name="Filho J.F."/>
            <person name="Monteiro K.M."/>
            <person name="Tyler K.M."/>
            <person name="de Almeida L.G."/>
            <person name="Ortiz M.F."/>
            <person name="Siervo M.A."/>
            <person name="de Moraes M.H."/>
            <person name="Cunha O.L."/>
            <person name="Mendonca-Neto R."/>
            <person name="Silva R."/>
            <person name="Teixeira S.M."/>
            <person name="Murta S.M."/>
            <person name="Sincero T.C."/>
            <person name="Mendes T.A."/>
            <person name="Urmenyi T.P."/>
            <person name="Silva V.G."/>
            <person name="da Rocha W.D."/>
            <person name="Andersson B."/>
            <person name="Romanha A.J."/>
            <person name="Steindel M."/>
            <person name="de Vasconcelos A.T."/>
            <person name="Grisard E.C."/>
        </authorList>
    </citation>
    <scope>NUCLEOTIDE SEQUENCE [LARGE SCALE GENOMIC DNA]</scope>
    <source>
        <strain evidence="4 5">SC58</strain>
    </source>
</reference>
<keyword evidence="1" id="KW-0880">Kelch repeat</keyword>
<keyword evidence="2" id="KW-0677">Repeat</keyword>
<name>A0A061J0V8_TRYRA</name>
<evidence type="ECO:0000256" key="3">
    <source>
        <dbReference type="SAM" id="MobiDB-lite"/>
    </source>
</evidence>
<dbReference type="OrthoDB" id="10251809at2759"/>
<evidence type="ECO:0000313" key="5">
    <source>
        <dbReference type="Proteomes" id="UP000031737"/>
    </source>
</evidence>
<dbReference type="Pfam" id="PF24681">
    <property type="entry name" value="Kelch_KLHDC2_KLHL20_DRC7"/>
    <property type="match status" value="1"/>
</dbReference>
<dbReference type="Gene3D" id="2.120.10.80">
    <property type="entry name" value="Kelch-type beta propeller"/>
    <property type="match status" value="1"/>
</dbReference>
<feature type="region of interest" description="Disordered" evidence="3">
    <location>
        <begin position="607"/>
        <end position="638"/>
    </location>
</feature>
<dbReference type="PANTHER" id="PTHR46093">
    <property type="entry name" value="ACYL-COA-BINDING DOMAIN-CONTAINING PROTEIN 5"/>
    <property type="match status" value="1"/>
</dbReference>